<dbReference type="AlphaFoldDB" id="A0A9Q1RM55"/>
<dbReference type="InterPro" id="IPR057518">
    <property type="entry name" value="GRDP_C"/>
</dbReference>
<organism evidence="2 3">
    <name type="scientific">Anisodus acutangulus</name>
    <dbReference type="NCBI Taxonomy" id="402998"/>
    <lineage>
        <taxon>Eukaryota</taxon>
        <taxon>Viridiplantae</taxon>
        <taxon>Streptophyta</taxon>
        <taxon>Embryophyta</taxon>
        <taxon>Tracheophyta</taxon>
        <taxon>Spermatophyta</taxon>
        <taxon>Magnoliopsida</taxon>
        <taxon>eudicotyledons</taxon>
        <taxon>Gunneridae</taxon>
        <taxon>Pentapetalae</taxon>
        <taxon>asterids</taxon>
        <taxon>lamiids</taxon>
        <taxon>Solanales</taxon>
        <taxon>Solanaceae</taxon>
        <taxon>Solanoideae</taxon>
        <taxon>Hyoscyameae</taxon>
        <taxon>Anisodus</taxon>
    </lineage>
</organism>
<reference evidence="3" key="1">
    <citation type="journal article" date="2023" name="Proc. Natl. Acad. Sci. U.S.A.">
        <title>Genomic and structural basis for evolution of tropane alkaloid biosynthesis.</title>
        <authorList>
            <person name="Wanga Y.-J."/>
            <person name="Taina T."/>
            <person name="Yua J.-Y."/>
            <person name="Lia J."/>
            <person name="Xua B."/>
            <person name="Chenc J."/>
            <person name="D'Auriad J.C."/>
            <person name="Huanga J.-P."/>
            <person name="Huanga S.-X."/>
        </authorList>
    </citation>
    <scope>NUCLEOTIDE SEQUENCE [LARGE SCALE GENOMIC DNA]</scope>
    <source>
        <strain evidence="3">cv. KIB-2019</strain>
    </source>
</reference>
<evidence type="ECO:0000259" key="1">
    <source>
        <dbReference type="Pfam" id="PF25335"/>
    </source>
</evidence>
<dbReference type="EMBL" id="JAJAGQ010000003">
    <property type="protein sequence ID" value="KAJ8567403.1"/>
    <property type="molecule type" value="Genomic_DNA"/>
</dbReference>
<evidence type="ECO:0000313" key="3">
    <source>
        <dbReference type="Proteomes" id="UP001152561"/>
    </source>
</evidence>
<dbReference type="PANTHER" id="PTHR34365">
    <property type="entry name" value="ENOLASE (DUF1399)"/>
    <property type="match status" value="1"/>
</dbReference>
<dbReference type="Pfam" id="PF25335">
    <property type="entry name" value="GRDP_C"/>
    <property type="match status" value="1"/>
</dbReference>
<evidence type="ECO:0000313" key="2">
    <source>
        <dbReference type="EMBL" id="KAJ8567403.1"/>
    </source>
</evidence>
<name>A0A9Q1RM55_9SOLA</name>
<accession>A0A9Q1RM55</accession>
<proteinExistence type="predicted"/>
<keyword evidence="3" id="KW-1185">Reference proteome</keyword>
<dbReference type="InterPro" id="IPR009836">
    <property type="entry name" value="GRDP-like"/>
</dbReference>
<gene>
    <name evidence="2" type="ORF">K7X08_019611</name>
</gene>
<dbReference type="PANTHER" id="PTHR34365:SF7">
    <property type="entry name" value="GLYCINE-RICH DOMAIN-CONTAINING PROTEIN 1"/>
    <property type="match status" value="1"/>
</dbReference>
<sequence length="99" mass="11310">MSDSTLQKELIGINKAGETHTLAELVGKEWLLLDSRWSLQFQTCSGNDGYLLALVGGSRNKLDYERKHCAKRINQDDFMTAIEFSSEHPYMEGHWRCST</sequence>
<dbReference type="Proteomes" id="UP001152561">
    <property type="component" value="Unassembled WGS sequence"/>
</dbReference>
<comment type="caution">
    <text evidence="2">The sequence shown here is derived from an EMBL/GenBank/DDBJ whole genome shotgun (WGS) entry which is preliminary data.</text>
</comment>
<dbReference type="OrthoDB" id="1746873at2759"/>
<protein>
    <recommendedName>
        <fullName evidence="1">GRPD C-terminal domain-containing protein</fullName>
    </recommendedName>
</protein>
<feature type="domain" description="GRPD C-terminal" evidence="1">
    <location>
        <begin position="8"/>
        <end position="90"/>
    </location>
</feature>